<gene>
    <name evidence="2" type="ORF">FB476_0017</name>
</gene>
<dbReference type="GO" id="GO:0016740">
    <property type="term" value="F:transferase activity"/>
    <property type="evidence" value="ECO:0007669"/>
    <property type="project" value="UniProtKB-KW"/>
</dbReference>
<keyword evidence="3" id="KW-1185">Reference proteome</keyword>
<evidence type="ECO:0000313" key="3">
    <source>
        <dbReference type="Proteomes" id="UP000315133"/>
    </source>
</evidence>
<protein>
    <submittedName>
        <fullName evidence="2">Glycosyltransferase involved in cell wall biosynthesis</fullName>
    </submittedName>
</protein>
<evidence type="ECO:0000313" key="2">
    <source>
        <dbReference type="EMBL" id="TQM95184.1"/>
    </source>
</evidence>
<proteinExistence type="predicted"/>
<feature type="region of interest" description="Disordered" evidence="1">
    <location>
        <begin position="1"/>
        <end position="33"/>
    </location>
</feature>
<name>A0A543KJF5_9MICO</name>
<dbReference type="SUPFAM" id="SSF53756">
    <property type="entry name" value="UDP-Glycosyltransferase/glycogen phosphorylase"/>
    <property type="match status" value="1"/>
</dbReference>
<reference evidence="2 3" key="1">
    <citation type="submission" date="2019-06" db="EMBL/GenBank/DDBJ databases">
        <title>Sequencing the genomes of 1000 actinobacteria strains.</title>
        <authorList>
            <person name="Klenk H.-P."/>
        </authorList>
    </citation>
    <scope>NUCLEOTIDE SEQUENCE [LARGE SCALE GENOMIC DNA]</scope>
    <source>
        <strain evidence="2 3">DSM 12362</strain>
    </source>
</reference>
<sequence>MSPGRSARADRPSARTGSPAHGSRCAAYTPTVTARDQQDLKLVPPPADGEVLSTTRPQRLVVLAHDAEDLYRSRTFLRGMAMAGHDLVVAWLEGEPPAKVPPPGRPLRIRAHLERSPARLAGQLATTPLTAWRDRTSLTGAARLDPALQRALRSADALVAIGDRARAVAAEVAADRCPVVPHTDLAGWATLPRTWHQLRARVRAGMLSATYARNLAQRLQILRGVVPDSSQGDLTELLCQLFRSGGYEAAAELLPHLDHGPDDPVERARRRALAAGIRTSADGAEDPDLRGAVAELLPAADEVLHAGDLARAADLATLALRLLFHPELHSDGLTSPLVEEPEAFLAPWHESQVGAVLARPVPRAPAPAAERPPSARPRVVVVPGSYPRFAAQVIEVMREHADVDVVDLAARGHLRGLATRGELVESRLRQAVGEQVVVEETFAEEIVGADALFVDWADRGALAALMTVPEGVAVTLRIHSMDALSPWIHLVDWERVGDLVLVSDHLRDLVVRLLGPRLLRTRVHVLPNSVDISRLPEGDKTEGAARTLLMIGWAQRVKDPVWALDVLGRLRREDPSWRLLLVGPDFAPGAVRSSVDYVAEFRRRLAAEDVCGGVDFVGETTDVAPCLAAAGFVISSSRRESFGVGLVEGAASGAVPVVRNWPIFAPLDGARRLFPPSWVVDTVEEAAQRVLAHAEPQAWTRASEEARAEVAVRFLSRSPAQQLAAVVLGQGGP</sequence>
<dbReference type="Pfam" id="PF13692">
    <property type="entry name" value="Glyco_trans_1_4"/>
    <property type="match status" value="1"/>
</dbReference>
<evidence type="ECO:0000256" key="1">
    <source>
        <dbReference type="SAM" id="MobiDB-lite"/>
    </source>
</evidence>
<dbReference type="EMBL" id="VFPU01000001">
    <property type="protein sequence ID" value="TQM95184.1"/>
    <property type="molecule type" value="Genomic_DNA"/>
</dbReference>
<dbReference type="CDD" id="cd03801">
    <property type="entry name" value="GT4_PimA-like"/>
    <property type="match status" value="1"/>
</dbReference>
<dbReference type="AlphaFoldDB" id="A0A543KJF5"/>
<dbReference type="Proteomes" id="UP000315133">
    <property type="component" value="Unassembled WGS sequence"/>
</dbReference>
<organism evidence="2 3">
    <name type="scientific">Ornithinimicrobium humiphilum</name>
    <dbReference type="NCBI Taxonomy" id="125288"/>
    <lineage>
        <taxon>Bacteria</taxon>
        <taxon>Bacillati</taxon>
        <taxon>Actinomycetota</taxon>
        <taxon>Actinomycetes</taxon>
        <taxon>Micrococcales</taxon>
        <taxon>Ornithinimicrobiaceae</taxon>
        <taxon>Ornithinimicrobium</taxon>
    </lineage>
</organism>
<accession>A0A543KJF5</accession>
<dbReference type="PANTHER" id="PTHR12526">
    <property type="entry name" value="GLYCOSYLTRANSFERASE"/>
    <property type="match status" value="1"/>
</dbReference>
<keyword evidence="2" id="KW-0808">Transferase</keyword>
<dbReference type="Gene3D" id="3.40.50.2000">
    <property type="entry name" value="Glycogen Phosphorylase B"/>
    <property type="match status" value="1"/>
</dbReference>
<comment type="caution">
    <text evidence="2">The sequence shown here is derived from an EMBL/GenBank/DDBJ whole genome shotgun (WGS) entry which is preliminary data.</text>
</comment>